<name>C4JIP5_UNCRE</name>
<evidence type="ECO:0000256" key="1">
    <source>
        <dbReference type="ARBA" id="ARBA00005375"/>
    </source>
</evidence>
<dbReference type="AlphaFoldDB" id="C4JIP5"/>
<dbReference type="InterPro" id="IPR050645">
    <property type="entry name" value="Histidine_acid_phosphatase"/>
</dbReference>
<dbReference type="Gene3D" id="3.40.50.1240">
    <property type="entry name" value="Phosphoglycerate mutase-like"/>
    <property type="match status" value="1"/>
</dbReference>
<dbReference type="KEGG" id="ure:UREG_02906"/>
<evidence type="ECO:0000256" key="2">
    <source>
        <dbReference type="ARBA" id="ARBA00022801"/>
    </source>
</evidence>
<dbReference type="CDD" id="cd07061">
    <property type="entry name" value="HP_HAP_like"/>
    <property type="match status" value="1"/>
</dbReference>
<evidence type="ECO:0000313" key="4">
    <source>
        <dbReference type="Proteomes" id="UP000002058"/>
    </source>
</evidence>
<gene>
    <name evidence="3" type="ORF">UREG_02906</name>
</gene>
<dbReference type="GO" id="GO:0016791">
    <property type="term" value="F:phosphatase activity"/>
    <property type="evidence" value="ECO:0007669"/>
    <property type="project" value="TreeGrafter"/>
</dbReference>
<comment type="similarity">
    <text evidence="1">Belongs to the histidine acid phosphatase family.</text>
</comment>
<dbReference type="InterPro" id="IPR000560">
    <property type="entry name" value="His_Pase_clade-2"/>
</dbReference>
<dbReference type="PANTHER" id="PTHR11567:SF110">
    <property type="entry name" value="2-PHOSPHOXYLOSE PHOSPHATASE 1"/>
    <property type="match status" value="1"/>
</dbReference>
<dbReference type="VEuPathDB" id="FungiDB:UREG_02906"/>
<proteinExistence type="inferred from homology"/>
<dbReference type="RefSeq" id="XP_002543390.1">
    <property type="nucleotide sequence ID" value="XM_002543344.1"/>
</dbReference>
<dbReference type="SUPFAM" id="SSF53254">
    <property type="entry name" value="Phosphoglycerate mutase-like"/>
    <property type="match status" value="1"/>
</dbReference>
<organism evidence="3 4">
    <name type="scientific">Uncinocarpus reesii (strain UAMH 1704)</name>
    <dbReference type="NCBI Taxonomy" id="336963"/>
    <lineage>
        <taxon>Eukaryota</taxon>
        <taxon>Fungi</taxon>
        <taxon>Dikarya</taxon>
        <taxon>Ascomycota</taxon>
        <taxon>Pezizomycotina</taxon>
        <taxon>Eurotiomycetes</taxon>
        <taxon>Eurotiomycetidae</taxon>
        <taxon>Onygenales</taxon>
        <taxon>Onygenaceae</taxon>
        <taxon>Uncinocarpus</taxon>
    </lineage>
</organism>
<dbReference type="InterPro" id="IPR029033">
    <property type="entry name" value="His_PPase_superfam"/>
</dbReference>
<sequence>MLQLQQYKDVLNNHHVLGRSTAQLCKKPLRSRFDMAASNGCLPIIAASFAIFRTYQGPLQPEPRSDMGRSTTDGYITSTQCLETFCLLHTYPLVAIDARKDVGSKWMPPGPLASTAAWARSIIRLLLDLRRPQRQRRGGQPMLPREYRRSRRGLLFLLPHPGLLLPAECDGRVQISSIESFLRLPERGSESGQQNHPKSIFVFWYAPRNNGDNIVPEIERWGGNGKLGLGSIQMVKEGCHDCHQPQMTTLLPREAYSKEELEKLYPRGLELQLVQVFLRHGERTPVSARFQNLRPARTRHNGTSFNGVESLKNLGIMTRHYFLWGLMPVVMVSGKLTSCINAHGDDCTDTSLSSQLGELTDKGRQTTLALGRRLRNLYIDQLGYMPPIISNADHMYLRSTPIPRALESLQQTFWGMYPASARTSNFVAPTIVQRNNSEQMEYLNSLWSKWMPESSSRVAVNSRPRLSGIFDTINSTMAHGPLTRLPSEFYDLQGHEIADKIAMDEWFAGYRESREYRKLGIGALMGDIVDRMVATSVSGGWWPTTESKRENGSPVKFAISGCHDTTIAAILTSLGAFDDGKWPPYTANITIELFKDVDGPGRRRKSRAGDILEELSNPVGENNGNNSSKDHTRLLWREPPLLNYLPLANITSASDITIGL</sequence>
<accession>C4JIP5</accession>
<dbReference type="EMBL" id="CH476615">
    <property type="protein sequence ID" value="EEP78057.1"/>
    <property type="molecule type" value="Genomic_DNA"/>
</dbReference>
<evidence type="ECO:0008006" key="5">
    <source>
        <dbReference type="Google" id="ProtNLM"/>
    </source>
</evidence>
<dbReference type="Proteomes" id="UP000002058">
    <property type="component" value="Unassembled WGS sequence"/>
</dbReference>
<dbReference type="STRING" id="336963.C4JIP5"/>
<dbReference type="eggNOG" id="KOG3720">
    <property type="taxonomic scope" value="Eukaryota"/>
</dbReference>
<keyword evidence="4" id="KW-1185">Reference proteome</keyword>
<keyword evidence="2" id="KW-0378">Hydrolase</keyword>
<dbReference type="OrthoDB" id="10257284at2759"/>
<dbReference type="Pfam" id="PF00328">
    <property type="entry name" value="His_Phos_2"/>
    <property type="match status" value="2"/>
</dbReference>
<dbReference type="GeneID" id="8443522"/>
<dbReference type="PANTHER" id="PTHR11567">
    <property type="entry name" value="ACID PHOSPHATASE-RELATED"/>
    <property type="match status" value="1"/>
</dbReference>
<dbReference type="InParanoid" id="C4JIP5"/>
<protein>
    <recommendedName>
        <fullName evidence="5">Acid phosphatase</fullName>
    </recommendedName>
</protein>
<evidence type="ECO:0000313" key="3">
    <source>
        <dbReference type="EMBL" id="EEP78057.1"/>
    </source>
</evidence>
<reference evidence="4" key="1">
    <citation type="journal article" date="2009" name="Genome Res.">
        <title>Comparative genomic analyses of the human fungal pathogens Coccidioides and their relatives.</title>
        <authorList>
            <person name="Sharpton T.J."/>
            <person name="Stajich J.E."/>
            <person name="Rounsley S.D."/>
            <person name="Gardner M.J."/>
            <person name="Wortman J.R."/>
            <person name="Jordar V.S."/>
            <person name="Maiti R."/>
            <person name="Kodira C.D."/>
            <person name="Neafsey D.E."/>
            <person name="Zeng Q."/>
            <person name="Hung C.-Y."/>
            <person name="McMahan C."/>
            <person name="Muszewska A."/>
            <person name="Grynberg M."/>
            <person name="Mandel M.A."/>
            <person name="Kellner E.M."/>
            <person name="Barker B.M."/>
            <person name="Galgiani J.N."/>
            <person name="Orbach M.J."/>
            <person name="Kirkland T.N."/>
            <person name="Cole G.T."/>
            <person name="Henn M.R."/>
            <person name="Birren B.W."/>
            <person name="Taylor J.W."/>
        </authorList>
    </citation>
    <scope>NUCLEOTIDE SEQUENCE [LARGE SCALE GENOMIC DNA]</scope>
    <source>
        <strain evidence="4">UAMH 1704</strain>
    </source>
</reference>
<dbReference type="HOGENOM" id="CLU_415728_0_0_1"/>